<evidence type="ECO:0000256" key="7">
    <source>
        <dbReference type="ARBA" id="ARBA00024197"/>
    </source>
</evidence>
<dbReference type="PANTHER" id="PTHR38035">
    <property type="entry name" value="UPF0070 PROTEIN YFGM"/>
    <property type="match status" value="1"/>
</dbReference>
<reference evidence="11 12" key="1">
    <citation type="submission" date="2024-01" db="EMBL/GenBank/DDBJ databases">
        <title>Uliginosibacterium soil sp. nov.</title>
        <authorList>
            <person name="Lv Y."/>
        </authorList>
    </citation>
    <scope>NUCLEOTIDE SEQUENCE [LARGE SCALE GENOMIC DNA]</scope>
    <source>
        <strain evidence="11 12">H3</strain>
    </source>
</reference>
<dbReference type="Pfam" id="PF09976">
    <property type="entry name" value="TPR_21"/>
    <property type="match status" value="1"/>
</dbReference>
<evidence type="ECO:0000256" key="3">
    <source>
        <dbReference type="ARBA" id="ARBA00022692"/>
    </source>
</evidence>
<keyword evidence="5 9" id="KW-0472">Membrane</keyword>
<dbReference type="RefSeq" id="WP_327599242.1">
    <property type="nucleotide sequence ID" value="NZ_JAYXHS010000002.1"/>
</dbReference>
<evidence type="ECO:0000256" key="6">
    <source>
        <dbReference type="ARBA" id="ARBA00023186"/>
    </source>
</evidence>
<evidence type="ECO:0000313" key="12">
    <source>
        <dbReference type="Proteomes" id="UP001331561"/>
    </source>
</evidence>
<protein>
    <recommendedName>
        <fullName evidence="8">Ancillary SecYEG translocon subunit</fullName>
    </recommendedName>
</protein>
<evidence type="ECO:0000256" key="4">
    <source>
        <dbReference type="ARBA" id="ARBA00022989"/>
    </source>
</evidence>
<dbReference type="InterPro" id="IPR018704">
    <property type="entry name" value="SecYEG/CpoB_TPR"/>
</dbReference>
<keyword evidence="3 9" id="KW-0812">Transmembrane</keyword>
<gene>
    <name evidence="11" type="ORF">VVD49_11080</name>
</gene>
<comment type="caution">
    <text evidence="11">The sequence shown here is derived from an EMBL/GenBank/DDBJ whole genome shotgun (WGS) entry which is preliminary data.</text>
</comment>
<evidence type="ECO:0000256" key="2">
    <source>
        <dbReference type="ARBA" id="ARBA00022475"/>
    </source>
</evidence>
<dbReference type="InterPro" id="IPR011990">
    <property type="entry name" value="TPR-like_helical_dom_sf"/>
</dbReference>
<evidence type="ECO:0000256" key="9">
    <source>
        <dbReference type="SAM" id="Phobius"/>
    </source>
</evidence>
<dbReference type="Proteomes" id="UP001331561">
    <property type="component" value="Unassembled WGS sequence"/>
</dbReference>
<dbReference type="PANTHER" id="PTHR38035:SF1">
    <property type="entry name" value="ANCILLARY SECYEG TRANSLOCON SUBUNIT"/>
    <property type="match status" value="1"/>
</dbReference>
<dbReference type="Gene3D" id="1.25.40.10">
    <property type="entry name" value="Tetratricopeptide repeat domain"/>
    <property type="match status" value="1"/>
</dbReference>
<comment type="subcellular location">
    <subcellularLocation>
        <location evidence="1">Cell membrane</location>
        <topology evidence="1">Single-pass type II membrane protein</topology>
    </subcellularLocation>
</comment>
<sequence length="214" mass="23534">MAVYDLEEQEQLSAMKAWWDKYGNAITWVAIVAAGALLAWVAWSGYQRSQNDKATALYSEVFLAAQAGDTAKLQQTANQLTTEYPSHLQASLGALLAAKADIDKKDEKSARVKLTWVIEHTKEATVKDLARLRLATLLLDEKAYDEALKQLESGVTQELAARFAEMRGDVLVEQNKLDAAKQAYKQALEKFSGAADNNTLKTIVQTKLDALGAN</sequence>
<comment type="similarity">
    <text evidence="7">Belongs to the YfgM family.</text>
</comment>
<accession>A0ABU6K4U9</accession>
<evidence type="ECO:0000256" key="5">
    <source>
        <dbReference type="ARBA" id="ARBA00023136"/>
    </source>
</evidence>
<evidence type="ECO:0000256" key="1">
    <source>
        <dbReference type="ARBA" id="ARBA00004401"/>
    </source>
</evidence>
<keyword evidence="12" id="KW-1185">Reference proteome</keyword>
<keyword evidence="2" id="KW-1003">Cell membrane</keyword>
<feature type="domain" description="Ancillary SecYEG translocon subunit/Cell division coordinator CpoB TPR" evidence="10">
    <location>
        <begin position="16"/>
        <end position="212"/>
    </location>
</feature>
<dbReference type="PIRSF" id="PIRSF006170">
    <property type="entry name" value="YfgM"/>
    <property type="match status" value="1"/>
</dbReference>
<dbReference type="EMBL" id="JAYXHS010000002">
    <property type="protein sequence ID" value="MEC5386270.1"/>
    <property type="molecule type" value="Genomic_DNA"/>
</dbReference>
<proteinExistence type="inferred from homology"/>
<evidence type="ECO:0000313" key="11">
    <source>
        <dbReference type="EMBL" id="MEC5386270.1"/>
    </source>
</evidence>
<dbReference type="InterPro" id="IPR026039">
    <property type="entry name" value="YfgM"/>
</dbReference>
<name>A0ABU6K4U9_9RHOO</name>
<evidence type="ECO:0000259" key="10">
    <source>
        <dbReference type="Pfam" id="PF09976"/>
    </source>
</evidence>
<organism evidence="11 12">
    <name type="scientific">Uliginosibacterium silvisoli</name>
    <dbReference type="NCBI Taxonomy" id="3114758"/>
    <lineage>
        <taxon>Bacteria</taxon>
        <taxon>Pseudomonadati</taxon>
        <taxon>Pseudomonadota</taxon>
        <taxon>Betaproteobacteria</taxon>
        <taxon>Rhodocyclales</taxon>
        <taxon>Zoogloeaceae</taxon>
        <taxon>Uliginosibacterium</taxon>
    </lineage>
</organism>
<keyword evidence="6" id="KW-0143">Chaperone</keyword>
<evidence type="ECO:0000256" key="8">
    <source>
        <dbReference type="ARBA" id="ARBA00024235"/>
    </source>
</evidence>
<keyword evidence="4 9" id="KW-1133">Transmembrane helix</keyword>
<feature type="transmembrane region" description="Helical" evidence="9">
    <location>
        <begin position="25"/>
        <end position="43"/>
    </location>
</feature>